<sequence>MSSLQQTPKKGQAAPPAALIDGVSEQQIDAAVKAHVRREEPKTGPLPSIFVSGRRGHLAMHSGELADWMGVDNERAHAVLLWQNGNRPESWWIGNCWNKSEVFSHNRANMTFKIRRSYWISESVAMGLCRKFRKDLLPSLRSLFAQERERDIKRQVFLTGGSRASRRQEVRA</sequence>
<keyword evidence="2" id="KW-1185">Reference proteome</keyword>
<dbReference type="AlphaFoldDB" id="A0A4R3UJ60"/>
<dbReference type="RefSeq" id="WP_132478411.1">
    <property type="nucleotide sequence ID" value="NZ_JBHRVM010000001.1"/>
</dbReference>
<evidence type="ECO:0000313" key="1">
    <source>
        <dbReference type="EMBL" id="TCU91635.1"/>
    </source>
</evidence>
<dbReference type="EMBL" id="SMBX01000017">
    <property type="protein sequence ID" value="TCU91635.1"/>
    <property type="molecule type" value="Genomic_DNA"/>
</dbReference>
<reference evidence="1 2" key="1">
    <citation type="submission" date="2019-03" db="EMBL/GenBank/DDBJ databases">
        <title>Genomic Encyclopedia of Type Strains, Phase IV (KMG-IV): sequencing the most valuable type-strain genomes for metagenomic binning, comparative biology and taxonomic classification.</title>
        <authorList>
            <person name="Goeker M."/>
        </authorList>
    </citation>
    <scope>NUCLEOTIDE SEQUENCE [LARGE SCALE GENOMIC DNA]</scope>
    <source>
        <strain evidence="1 2">DSM 100048</strain>
    </source>
</reference>
<gene>
    <name evidence="1" type="ORF">EV686_11731</name>
</gene>
<comment type="caution">
    <text evidence="1">The sequence shown here is derived from an EMBL/GenBank/DDBJ whole genome shotgun (WGS) entry which is preliminary data.</text>
</comment>
<name>A0A4R3UJ60_9BURK</name>
<evidence type="ECO:0000313" key="2">
    <source>
        <dbReference type="Proteomes" id="UP000294692"/>
    </source>
</evidence>
<protein>
    <submittedName>
        <fullName evidence="1">Uncharacterized protein</fullName>
    </submittedName>
</protein>
<organism evidence="1 2">
    <name type="scientific">Paracandidimonas soli</name>
    <dbReference type="NCBI Taxonomy" id="1917182"/>
    <lineage>
        <taxon>Bacteria</taxon>
        <taxon>Pseudomonadati</taxon>
        <taxon>Pseudomonadota</taxon>
        <taxon>Betaproteobacteria</taxon>
        <taxon>Burkholderiales</taxon>
        <taxon>Alcaligenaceae</taxon>
        <taxon>Paracandidimonas</taxon>
    </lineage>
</organism>
<proteinExistence type="predicted"/>
<accession>A0A4R3UJ60</accession>
<dbReference type="Proteomes" id="UP000294692">
    <property type="component" value="Unassembled WGS sequence"/>
</dbReference>